<dbReference type="Pfam" id="PF18759">
    <property type="entry name" value="Plavaka"/>
    <property type="match status" value="1"/>
</dbReference>
<sequence>MAPQRSTGGRKYTCSSASSLKVACLKSHKQSCLRRKEKKKEDREFSQATARSILKEGKHKHHSNKGRTHEAARDTTLVIQEAGSAADSPSAADSHYHYDDAGLEGLDYVQSIGGDARLRSDSDISMGSNIPAPISAATATTSDRLDTFKTEYHPHSGCAPIVESFSVYGTNKPEMTQSPIINDKPWQPFSCHQTNELLKFIWRVADGCTKFTFKTHNDVSAAWTRASSQLTPFERHVVPVEYKKENIEYEVYSRPLWDWALDLLDNPLLAPQFIWDAQRLYKHDGTDFECFFHEPWTGDRWWNLQCMAIKTSLPHNAGTVKAYPVIARCGNLPVEIRNVDGPGGGYLVGWLPIVPADSDEDGKLSYTNLKKVVWHKSFKILLKTLSLISKTGFAHQCYDGILCWLFPLILILSADYEEQYVISRFTLFLLLMLSACVRLWNMDCTAGEAALKKQSLRPVNNSLWIVERSSPHDALLQDPLHAYDSGLFGDHMFEEVKDHLKTLGRTAEKTTDDQFAAFPRWWNLNHFDHITNISFSDGNKYLDISKVRFRALYQITCSPAKMMKLVMRF</sequence>
<name>A0AAD4DTI1_9AGAM</name>
<evidence type="ECO:0000313" key="3">
    <source>
        <dbReference type="Proteomes" id="UP001195769"/>
    </source>
</evidence>
<dbReference type="AlphaFoldDB" id="A0AAD4DTI1"/>
<dbReference type="GeneID" id="64671927"/>
<reference evidence="2" key="1">
    <citation type="journal article" date="2020" name="New Phytol.">
        <title>Comparative genomics reveals dynamic genome evolution in host specialist ectomycorrhizal fungi.</title>
        <authorList>
            <person name="Lofgren L.A."/>
            <person name="Nguyen N.H."/>
            <person name="Vilgalys R."/>
            <person name="Ruytinx J."/>
            <person name="Liao H.L."/>
            <person name="Branco S."/>
            <person name="Kuo A."/>
            <person name="LaButti K."/>
            <person name="Lipzen A."/>
            <person name="Andreopoulos W."/>
            <person name="Pangilinan J."/>
            <person name="Riley R."/>
            <person name="Hundley H."/>
            <person name="Na H."/>
            <person name="Barry K."/>
            <person name="Grigoriev I.V."/>
            <person name="Stajich J.E."/>
            <person name="Kennedy P.G."/>
        </authorList>
    </citation>
    <scope>NUCLEOTIDE SEQUENCE</scope>
    <source>
        <strain evidence="2">FC203</strain>
    </source>
</reference>
<feature type="region of interest" description="Disordered" evidence="1">
    <location>
        <begin position="31"/>
        <end position="73"/>
    </location>
</feature>
<keyword evidence="3" id="KW-1185">Reference proteome</keyword>
<dbReference type="Proteomes" id="UP001195769">
    <property type="component" value="Unassembled WGS sequence"/>
</dbReference>
<dbReference type="EMBL" id="JABBWK010000093">
    <property type="protein sequence ID" value="KAG1893663.1"/>
    <property type="molecule type" value="Genomic_DNA"/>
</dbReference>
<protein>
    <submittedName>
        <fullName evidence="2">Uncharacterized protein</fullName>
    </submittedName>
</protein>
<comment type="caution">
    <text evidence="2">The sequence shown here is derived from an EMBL/GenBank/DDBJ whole genome shotgun (WGS) entry which is preliminary data.</text>
</comment>
<gene>
    <name evidence="2" type="ORF">F5891DRAFT_985645</name>
</gene>
<accession>A0AAD4DTI1</accession>
<dbReference type="RefSeq" id="XP_041219239.1">
    <property type="nucleotide sequence ID" value="XM_041377629.1"/>
</dbReference>
<evidence type="ECO:0000313" key="2">
    <source>
        <dbReference type="EMBL" id="KAG1893663.1"/>
    </source>
</evidence>
<organism evidence="2 3">
    <name type="scientific">Suillus fuscotomentosus</name>
    <dbReference type="NCBI Taxonomy" id="1912939"/>
    <lineage>
        <taxon>Eukaryota</taxon>
        <taxon>Fungi</taxon>
        <taxon>Dikarya</taxon>
        <taxon>Basidiomycota</taxon>
        <taxon>Agaricomycotina</taxon>
        <taxon>Agaricomycetes</taxon>
        <taxon>Agaricomycetidae</taxon>
        <taxon>Boletales</taxon>
        <taxon>Suillineae</taxon>
        <taxon>Suillaceae</taxon>
        <taxon>Suillus</taxon>
    </lineage>
</organism>
<dbReference type="InterPro" id="IPR041078">
    <property type="entry name" value="Plavaka"/>
</dbReference>
<evidence type="ECO:0000256" key="1">
    <source>
        <dbReference type="SAM" id="MobiDB-lite"/>
    </source>
</evidence>
<proteinExistence type="predicted"/>
<feature type="compositionally biased region" description="Basic residues" evidence="1">
    <location>
        <begin position="57"/>
        <end position="66"/>
    </location>
</feature>